<dbReference type="InterPro" id="IPR036291">
    <property type="entry name" value="NAD(P)-bd_dom_sf"/>
</dbReference>
<dbReference type="InterPro" id="IPR050177">
    <property type="entry name" value="Lipid_A_modif_metabolic_enz"/>
</dbReference>
<evidence type="ECO:0000256" key="1">
    <source>
        <dbReference type="SAM" id="MobiDB-lite"/>
    </source>
</evidence>
<feature type="domain" description="NAD-dependent epimerase/dehydratase" evidence="2">
    <location>
        <begin position="3"/>
        <end position="119"/>
    </location>
</feature>
<keyword evidence="4" id="KW-1185">Reference proteome</keyword>
<organism evidence="3 4">
    <name type="scientific">Saccharothrix saharensis</name>
    <dbReference type="NCBI Taxonomy" id="571190"/>
    <lineage>
        <taxon>Bacteria</taxon>
        <taxon>Bacillati</taxon>
        <taxon>Actinomycetota</taxon>
        <taxon>Actinomycetes</taxon>
        <taxon>Pseudonocardiales</taxon>
        <taxon>Pseudonocardiaceae</taxon>
        <taxon>Saccharothrix</taxon>
    </lineage>
</organism>
<comment type="caution">
    <text evidence="3">The sequence shown here is derived from an EMBL/GenBank/DDBJ whole genome shotgun (WGS) entry which is preliminary data.</text>
</comment>
<proteinExistence type="predicted"/>
<dbReference type="RefSeq" id="WP_141979264.1">
    <property type="nucleotide sequence ID" value="NZ_VFPP01000001.1"/>
</dbReference>
<accession>A0A543JEK2</accession>
<dbReference type="AlphaFoldDB" id="A0A543JEK2"/>
<dbReference type="OrthoDB" id="9801785at2"/>
<dbReference type="PANTHER" id="PTHR43245">
    <property type="entry name" value="BIFUNCTIONAL POLYMYXIN RESISTANCE PROTEIN ARNA"/>
    <property type="match status" value="1"/>
</dbReference>
<name>A0A543JEK2_9PSEU</name>
<dbReference type="Gene3D" id="3.40.50.720">
    <property type="entry name" value="NAD(P)-binding Rossmann-like Domain"/>
    <property type="match status" value="1"/>
</dbReference>
<evidence type="ECO:0000313" key="3">
    <source>
        <dbReference type="EMBL" id="TQM81278.1"/>
    </source>
</evidence>
<evidence type="ECO:0000313" key="4">
    <source>
        <dbReference type="Proteomes" id="UP000316628"/>
    </source>
</evidence>
<dbReference type="Pfam" id="PF01370">
    <property type="entry name" value="Epimerase"/>
    <property type="match status" value="2"/>
</dbReference>
<protein>
    <submittedName>
        <fullName evidence="3">dTDP-L-rhamnose 4-epimerase</fullName>
    </submittedName>
</protein>
<dbReference type="EMBL" id="VFPP01000001">
    <property type="protein sequence ID" value="TQM81278.1"/>
    <property type="molecule type" value="Genomic_DNA"/>
</dbReference>
<gene>
    <name evidence="3" type="ORF">FHX81_3642</name>
</gene>
<dbReference type="SUPFAM" id="SSF51735">
    <property type="entry name" value="NAD(P)-binding Rossmann-fold domains"/>
    <property type="match status" value="1"/>
</dbReference>
<dbReference type="PANTHER" id="PTHR43245:SF13">
    <property type="entry name" value="UDP-D-APIOSE_UDP-D-XYLOSE SYNTHASE 2"/>
    <property type="match status" value="1"/>
</dbReference>
<feature type="domain" description="NAD-dependent epimerase/dehydratase" evidence="2">
    <location>
        <begin position="161"/>
        <end position="270"/>
    </location>
</feature>
<feature type="region of interest" description="Disordered" evidence="1">
    <location>
        <begin position="137"/>
        <end position="157"/>
    </location>
</feature>
<dbReference type="InterPro" id="IPR001509">
    <property type="entry name" value="Epimerase_deHydtase"/>
</dbReference>
<sequence length="339" mass="36267">MRVLLTGGAGFIGSHVADQLTDHDHDVVVLDAYLPQAHRDRPPGASDITDLDTVKKLLEGVDVVCHQAAVVGHGLDPSDAPLYARNNDLGTAVLLAAMHELRIRHLVLASSMVVYGEGRYECAEHGVVRAAPRRRADVDQGRYEPPCPHCGSPLEPRLVPEDAPPDPRSTYAASKLAQENYAAAWARQTGGAVWALRYHNVYGPRMPKNTPYAGVASLFRSALERGEAPTVLEDGRQRRDFVHVTDVARANVLALGRPAAPGTFTALNICSGEPRTVGDLATHLARACGGPLPRVVGGARPADVRHVVADPAKARDLLGFRAATPFAAGVKQFATDPLR</sequence>
<reference evidence="3 4" key="1">
    <citation type="submission" date="2019-06" db="EMBL/GenBank/DDBJ databases">
        <title>Sequencing the genomes of 1000 actinobacteria strains.</title>
        <authorList>
            <person name="Klenk H.-P."/>
        </authorList>
    </citation>
    <scope>NUCLEOTIDE SEQUENCE [LARGE SCALE GENOMIC DNA]</scope>
    <source>
        <strain evidence="3 4">DSM 45456</strain>
    </source>
</reference>
<dbReference type="Proteomes" id="UP000316628">
    <property type="component" value="Unassembled WGS sequence"/>
</dbReference>
<evidence type="ECO:0000259" key="2">
    <source>
        <dbReference type="Pfam" id="PF01370"/>
    </source>
</evidence>